<comment type="caution">
    <text evidence="1">The sequence shown here is derived from an EMBL/GenBank/DDBJ whole genome shotgun (WGS) entry which is preliminary data.</text>
</comment>
<dbReference type="EMBL" id="BJCD01000028">
    <property type="protein sequence ID" value="GDZ92633.1"/>
    <property type="molecule type" value="Genomic_DNA"/>
</dbReference>
<sequence length="61" mass="7075">MVLLTELWQLKDRQSGICRILIAAQTLEYVADSFEVESWGLIPLKGKHQMVDIYLVIGWKK</sequence>
<name>A0A4P5ZAW5_PLAAG</name>
<proteinExistence type="predicted"/>
<dbReference type="Gene3D" id="3.30.70.1230">
    <property type="entry name" value="Nucleotide cyclase"/>
    <property type="match status" value="1"/>
</dbReference>
<evidence type="ECO:0000313" key="2">
    <source>
        <dbReference type="Proteomes" id="UP000299794"/>
    </source>
</evidence>
<organism evidence="1 2">
    <name type="scientific">Planktothrix agardhii CCAP 1459/11A</name>
    <dbReference type="NCBI Taxonomy" id="282420"/>
    <lineage>
        <taxon>Bacteria</taxon>
        <taxon>Bacillati</taxon>
        <taxon>Cyanobacteriota</taxon>
        <taxon>Cyanophyceae</taxon>
        <taxon>Oscillatoriophycideae</taxon>
        <taxon>Oscillatoriales</taxon>
        <taxon>Microcoleaceae</taxon>
        <taxon>Planktothrix</taxon>
    </lineage>
</organism>
<dbReference type="Proteomes" id="UP000299794">
    <property type="component" value="Unassembled WGS sequence"/>
</dbReference>
<dbReference type="InterPro" id="IPR029787">
    <property type="entry name" value="Nucleotide_cyclase"/>
</dbReference>
<reference evidence="2" key="1">
    <citation type="submission" date="2019-02" db="EMBL/GenBank/DDBJ databases">
        <title>Draft genome sequence of Planktothrix agardhii NIES-905.</title>
        <authorList>
            <person name="Yamaguchi H."/>
            <person name="Suzuki S."/>
            <person name="Kawachi M."/>
        </authorList>
    </citation>
    <scope>NUCLEOTIDE SEQUENCE [LARGE SCALE GENOMIC DNA]</scope>
    <source>
        <strain evidence="2">CCAP 1459/11A</strain>
    </source>
</reference>
<dbReference type="AlphaFoldDB" id="A0A4P5ZAW5"/>
<dbReference type="SUPFAM" id="SSF55073">
    <property type="entry name" value="Nucleotide cyclase"/>
    <property type="match status" value="1"/>
</dbReference>
<gene>
    <name evidence="1" type="ORF">PA905_03290</name>
</gene>
<protein>
    <submittedName>
        <fullName evidence="1">Adenylate cyclase</fullName>
    </submittedName>
</protein>
<dbReference type="RefSeq" id="WP_052338722.1">
    <property type="nucleotide sequence ID" value="NZ_BJCD01000028.1"/>
</dbReference>
<accession>A0A4P5ZAW5</accession>
<evidence type="ECO:0000313" key="1">
    <source>
        <dbReference type="EMBL" id="GDZ92633.1"/>
    </source>
</evidence>